<dbReference type="Gene3D" id="1.20.1250.20">
    <property type="entry name" value="MFS general substrate transporter like domains"/>
    <property type="match status" value="1"/>
</dbReference>
<dbReference type="CDD" id="cd17330">
    <property type="entry name" value="MFS_SLC46_TetA_like"/>
    <property type="match status" value="1"/>
</dbReference>
<dbReference type="PANTHER" id="PTHR23504:SF15">
    <property type="entry name" value="MAJOR FACILITATOR SUPERFAMILY (MFS) PROFILE DOMAIN-CONTAINING PROTEIN"/>
    <property type="match status" value="1"/>
</dbReference>
<evidence type="ECO:0000256" key="5">
    <source>
        <dbReference type="ARBA" id="ARBA00023136"/>
    </source>
</evidence>
<feature type="transmembrane region" description="Helical" evidence="7">
    <location>
        <begin position="421"/>
        <end position="440"/>
    </location>
</feature>
<dbReference type="Pfam" id="PF07690">
    <property type="entry name" value="MFS_1"/>
    <property type="match status" value="1"/>
</dbReference>
<dbReference type="PROSITE" id="PS50850">
    <property type="entry name" value="MFS"/>
    <property type="match status" value="1"/>
</dbReference>
<feature type="transmembrane region" description="Helical" evidence="7">
    <location>
        <begin position="62"/>
        <end position="81"/>
    </location>
</feature>
<accession>A0A167E3Z0</accession>
<organism evidence="9 10">
    <name type="scientific">Sugiyamaella lignohabitans</name>
    <dbReference type="NCBI Taxonomy" id="796027"/>
    <lineage>
        <taxon>Eukaryota</taxon>
        <taxon>Fungi</taxon>
        <taxon>Dikarya</taxon>
        <taxon>Ascomycota</taxon>
        <taxon>Saccharomycotina</taxon>
        <taxon>Dipodascomycetes</taxon>
        <taxon>Dipodascales</taxon>
        <taxon>Trichomonascaceae</taxon>
        <taxon>Sugiyamaella</taxon>
    </lineage>
</organism>
<dbReference type="InterPro" id="IPR020846">
    <property type="entry name" value="MFS_dom"/>
</dbReference>
<proteinExistence type="predicted"/>
<evidence type="ECO:0000256" key="4">
    <source>
        <dbReference type="ARBA" id="ARBA00022989"/>
    </source>
</evidence>
<evidence type="ECO:0000256" key="2">
    <source>
        <dbReference type="ARBA" id="ARBA00022448"/>
    </source>
</evidence>
<dbReference type="GeneID" id="30033766"/>
<evidence type="ECO:0000256" key="3">
    <source>
        <dbReference type="ARBA" id="ARBA00022692"/>
    </source>
</evidence>
<dbReference type="GO" id="GO:0022857">
    <property type="term" value="F:transmembrane transporter activity"/>
    <property type="evidence" value="ECO:0007669"/>
    <property type="project" value="InterPro"/>
</dbReference>
<dbReference type="AlphaFoldDB" id="A0A167E3Z0"/>
<reference evidence="9 10" key="1">
    <citation type="submission" date="2016-02" db="EMBL/GenBank/DDBJ databases">
        <title>Complete genome sequence and transcriptome regulation of the pentose utilising yeast Sugiyamaella lignohabitans.</title>
        <authorList>
            <person name="Bellasio M."/>
            <person name="Peymann A."/>
            <person name="Valli M."/>
            <person name="Sipitzky M."/>
            <person name="Graf A."/>
            <person name="Sauer M."/>
            <person name="Marx H."/>
            <person name="Mattanovich D."/>
        </authorList>
    </citation>
    <scope>NUCLEOTIDE SEQUENCE [LARGE SCALE GENOMIC DNA]</scope>
    <source>
        <strain evidence="9 10">CBS 10342</strain>
    </source>
</reference>
<feature type="transmembrane region" description="Helical" evidence="7">
    <location>
        <begin position="207"/>
        <end position="229"/>
    </location>
</feature>
<dbReference type="SUPFAM" id="SSF103473">
    <property type="entry name" value="MFS general substrate transporter"/>
    <property type="match status" value="1"/>
</dbReference>
<feature type="transmembrane region" description="Helical" evidence="7">
    <location>
        <begin position="446"/>
        <end position="473"/>
    </location>
</feature>
<evidence type="ECO:0000256" key="7">
    <source>
        <dbReference type="SAM" id="Phobius"/>
    </source>
</evidence>
<dbReference type="PANTHER" id="PTHR23504">
    <property type="entry name" value="MAJOR FACILITATOR SUPERFAMILY DOMAIN-CONTAINING PROTEIN 10"/>
    <property type="match status" value="1"/>
</dbReference>
<feature type="transmembrane region" description="Helical" evidence="7">
    <location>
        <begin position="20"/>
        <end position="42"/>
    </location>
</feature>
<protein>
    <recommendedName>
        <fullName evidence="8">Major facilitator superfamily (MFS) profile domain-containing protein</fullName>
    </recommendedName>
</protein>
<keyword evidence="3 7" id="KW-0812">Transmembrane</keyword>
<keyword evidence="5 7" id="KW-0472">Membrane</keyword>
<dbReference type="GO" id="GO:0016020">
    <property type="term" value="C:membrane"/>
    <property type="evidence" value="ECO:0007669"/>
    <property type="project" value="UniProtKB-SubCell"/>
</dbReference>
<dbReference type="EMBL" id="CP014501">
    <property type="protein sequence ID" value="ANB13613.1"/>
    <property type="molecule type" value="Genomic_DNA"/>
</dbReference>
<gene>
    <name evidence="9" type="ORF">AWJ20_1912</name>
</gene>
<feature type="transmembrane region" description="Helical" evidence="7">
    <location>
        <begin position="339"/>
        <end position="361"/>
    </location>
</feature>
<dbReference type="OrthoDB" id="10262656at2759"/>
<feature type="domain" description="Major facilitator superfamily (MFS) profile" evidence="8">
    <location>
        <begin position="21"/>
        <end position="544"/>
    </location>
</feature>
<evidence type="ECO:0000313" key="10">
    <source>
        <dbReference type="Proteomes" id="UP000189580"/>
    </source>
</evidence>
<dbReference type="RefSeq" id="XP_018736090.1">
    <property type="nucleotide sequence ID" value="XM_018878826.1"/>
</dbReference>
<feature type="transmembrane region" description="Helical" evidence="7">
    <location>
        <begin position="150"/>
        <end position="174"/>
    </location>
</feature>
<comment type="subcellular location">
    <subcellularLocation>
        <location evidence="1">Membrane</location>
        <topology evidence="1">Multi-pass membrane protein</topology>
    </subcellularLocation>
</comment>
<dbReference type="InterPro" id="IPR036259">
    <property type="entry name" value="MFS_trans_sf"/>
</dbReference>
<feature type="transmembrane region" description="Helical" evidence="7">
    <location>
        <begin position="118"/>
        <end position="138"/>
    </location>
</feature>
<evidence type="ECO:0000259" key="8">
    <source>
        <dbReference type="PROSITE" id="PS50850"/>
    </source>
</evidence>
<keyword evidence="10" id="KW-1185">Reference proteome</keyword>
<dbReference type="Proteomes" id="UP000189580">
    <property type="component" value="Chromosome a"/>
</dbReference>
<evidence type="ECO:0000256" key="6">
    <source>
        <dbReference type="SAM" id="MobiDB-lite"/>
    </source>
</evidence>
<feature type="transmembrane region" description="Helical" evidence="7">
    <location>
        <begin position="387"/>
        <end position="409"/>
    </location>
</feature>
<dbReference type="KEGG" id="slb:AWJ20_1912"/>
<keyword evidence="2" id="KW-0813">Transport</keyword>
<feature type="region of interest" description="Disordered" evidence="6">
    <location>
        <begin position="271"/>
        <end position="318"/>
    </location>
</feature>
<sequence length="552" mass="61477">MPAARKQYTFREQLIGFPWVQLAVIAAIRFAEPISFTSLFPYIYFMVKSFLTGKSDNEVGRYAGYISGMFALCQCMTGILWGRMSDKYGRKKVILTGLFGSAFSLLLFGFSTNFYMAMFARCMAGLLNGNVGVVRTVIGEIAVHRQHQALAFSIMPLLWQVGCVIGPMVGGFLANPVGEHPDWFDGGDHKGGFFSHDTYLLFSDYPFLLPNIVVSSILIIGWSVAFFFLDETHPERKYDYDFGRVIGRRITALIFPKTWFASPSAEEWSTDDSKVITPSSSSEDVSILEGEQQPLLGPGAGPDNGTIEENPTKKPAQARTLPEVDQSWGAVLVPQVKKLLVCAFFLALHTVVYEELLPIYLSTSIQFDTPNQRGPFPGGLGLDSREVGLLLSLCGAFGIFLMIFVYPNIDRIYGTLRPYRFFIKGHMFVYFTVPFFQYLLRLSHQAMFNIICVVLFIRTMFNSMSYPGLLLLVNRSAADKRHLGVINGCTQVVSASARAIGPIIWGYFMSTGQAIGHVELPFWLLSVVAAMGALYSSTITDDEDSDDEEEEV</sequence>
<name>A0A167E3Z0_9ASCO</name>
<keyword evidence="4 7" id="KW-1133">Transmembrane helix</keyword>
<evidence type="ECO:0000313" key="9">
    <source>
        <dbReference type="EMBL" id="ANB13613.1"/>
    </source>
</evidence>
<evidence type="ECO:0000256" key="1">
    <source>
        <dbReference type="ARBA" id="ARBA00004141"/>
    </source>
</evidence>
<dbReference type="InterPro" id="IPR011701">
    <property type="entry name" value="MFS"/>
</dbReference>
<feature type="transmembrane region" description="Helical" evidence="7">
    <location>
        <begin position="93"/>
        <end position="112"/>
    </location>
</feature>